<sequence>MSGGGRSRHAGEQQGEVGAAASASDAGAMSDFASRRDAMVDYQIVARGIGGDRLLAALRAVPRERFVPENMVEFAYEDTALPIEAGQTISQPYIVALMIEAAAIGPDDRVLEVGVGSGYAAAVMSRMGRAVHAIDRHPELTDRAAERLAALGCHNVTLRTGDGTRGWADAAPFDVILVAAGSPRVPRPLLDQLAPGGRLVIPVGEGGSQRLLRVTRTGASDFREDDLGAVVFVPLIGEHGWPGDPVGAGKALR</sequence>
<dbReference type="Gene3D" id="3.40.50.150">
    <property type="entry name" value="Vaccinia Virus protein VP39"/>
    <property type="match status" value="1"/>
</dbReference>
<accession>A0A239FQ78</accession>
<evidence type="ECO:0000256" key="1">
    <source>
        <dbReference type="ARBA" id="ARBA00004496"/>
    </source>
</evidence>
<evidence type="ECO:0000256" key="4">
    <source>
        <dbReference type="ARBA" id="ARBA00022603"/>
    </source>
</evidence>
<comment type="catalytic activity">
    <reaction evidence="7">
        <text>[protein]-L-isoaspartate + S-adenosyl-L-methionine = [protein]-L-isoaspartate alpha-methyl ester + S-adenosyl-L-homocysteine</text>
        <dbReference type="Rhea" id="RHEA:12705"/>
        <dbReference type="Rhea" id="RHEA-COMP:12143"/>
        <dbReference type="Rhea" id="RHEA-COMP:12144"/>
        <dbReference type="ChEBI" id="CHEBI:57856"/>
        <dbReference type="ChEBI" id="CHEBI:59789"/>
        <dbReference type="ChEBI" id="CHEBI:90596"/>
        <dbReference type="ChEBI" id="CHEBI:90598"/>
        <dbReference type="EC" id="2.1.1.77"/>
    </reaction>
</comment>
<dbReference type="CDD" id="cd02440">
    <property type="entry name" value="AdoMet_MTases"/>
    <property type="match status" value="1"/>
</dbReference>
<reference evidence="9 10" key="1">
    <citation type="submission" date="2017-06" db="EMBL/GenBank/DDBJ databases">
        <authorList>
            <person name="Kim H.J."/>
            <person name="Triplett B.A."/>
        </authorList>
    </citation>
    <scope>NUCLEOTIDE SEQUENCE [LARGE SCALE GENOMIC DNA]</scope>
    <source>
        <strain evidence="9 10">DS15</strain>
    </source>
</reference>
<dbReference type="HAMAP" id="MF_00090">
    <property type="entry name" value="PIMT"/>
    <property type="match status" value="1"/>
</dbReference>
<evidence type="ECO:0000256" key="3">
    <source>
        <dbReference type="ARBA" id="ARBA00022490"/>
    </source>
</evidence>
<proteinExistence type="inferred from homology"/>
<evidence type="ECO:0000256" key="2">
    <source>
        <dbReference type="ARBA" id="ARBA00005369"/>
    </source>
</evidence>
<dbReference type="PANTHER" id="PTHR11579">
    <property type="entry name" value="PROTEIN-L-ISOASPARTATE O-METHYLTRANSFERASE"/>
    <property type="match status" value="1"/>
</dbReference>
<dbReference type="FunFam" id="3.40.50.150:FF:000010">
    <property type="entry name" value="Protein-L-isoaspartate O-methyltransferase"/>
    <property type="match status" value="1"/>
</dbReference>
<evidence type="ECO:0000256" key="7">
    <source>
        <dbReference type="HAMAP-Rule" id="MF_00090"/>
    </source>
</evidence>
<comment type="subcellular location">
    <subcellularLocation>
        <location evidence="1 7">Cytoplasm</location>
    </subcellularLocation>
</comment>
<comment type="similarity">
    <text evidence="2 7">Belongs to the methyltransferase superfamily. L-isoaspartyl/D-aspartyl protein methyltransferase family.</text>
</comment>
<evidence type="ECO:0000256" key="8">
    <source>
        <dbReference type="SAM" id="MobiDB-lite"/>
    </source>
</evidence>
<feature type="compositionally biased region" description="Low complexity" evidence="8">
    <location>
        <begin position="12"/>
        <end position="22"/>
    </location>
</feature>
<keyword evidence="10" id="KW-1185">Reference proteome</keyword>
<dbReference type="GO" id="GO:0032259">
    <property type="term" value="P:methylation"/>
    <property type="evidence" value="ECO:0007669"/>
    <property type="project" value="UniProtKB-KW"/>
</dbReference>
<dbReference type="Pfam" id="PF01135">
    <property type="entry name" value="PCMT"/>
    <property type="match status" value="1"/>
</dbReference>
<dbReference type="GO" id="GO:0030091">
    <property type="term" value="P:protein repair"/>
    <property type="evidence" value="ECO:0007669"/>
    <property type="project" value="UniProtKB-UniRule"/>
</dbReference>
<dbReference type="NCBIfam" id="TIGR00080">
    <property type="entry name" value="pimt"/>
    <property type="match status" value="1"/>
</dbReference>
<keyword evidence="6 7" id="KW-0949">S-adenosyl-L-methionine</keyword>
<dbReference type="EMBL" id="FZPA01000002">
    <property type="protein sequence ID" value="SNS59051.1"/>
    <property type="molecule type" value="Genomic_DNA"/>
</dbReference>
<name>A0A239FQ78_9SPHN</name>
<organism evidence="9 10">
    <name type="scientific">Sphingopyxis indica</name>
    <dbReference type="NCBI Taxonomy" id="436663"/>
    <lineage>
        <taxon>Bacteria</taxon>
        <taxon>Pseudomonadati</taxon>
        <taxon>Pseudomonadota</taxon>
        <taxon>Alphaproteobacteria</taxon>
        <taxon>Sphingomonadales</taxon>
        <taxon>Sphingomonadaceae</taxon>
        <taxon>Sphingopyxis</taxon>
    </lineage>
</organism>
<dbReference type="AlphaFoldDB" id="A0A239FQ78"/>
<keyword evidence="3 7" id="KW-0963">Cytoplasm</keyword>
<dbReference type="NCBIfam" id="NF001453">
    <property type="entry name" value="PRK00312.1"/>
    <property type="match status" value="1"/>
</dbReference>
<evidence type="ECO:0000313" key="9">
    <source>
        <dbReference type="EMBL" id="SNS59051.1"/>
    </source>
</evidence>
<gene>
    <name evidence="7" type="primary">pcm</name>
    <name evidence="9" type="ORF">SAMN06295955_102193</name>
</gene>
<dbReference type="InterPro" id="IPR029063">
    <property type="entry name" value="SAM-dependent_MTases_sf"/>
</dbReference>
<feature type="active site" evidence="7">
    <location>
        <position position="90"/>
    </location>
</feature>
<dbReference type="PROSITE" id="PS01279">
    <property type="entry name" value="PCMT"/>
    <property type="match status" value="1"/>
</dbReference>
<dbReference type="RefSeq" id="WP_245836550.1">
    <property type="nucleotide sequence ID" value="NZ_FZPA01000002.1"/>
</dbReference>
<protein>
    <recommendedName>
        <fullName evidence="7">Protein-L-isoaspartate O-methyltransferase</fullName>
        <ecNumber evidence="7">2.1.1.77</ecNumber>
    </recommendedName>
    <alternativeName>
        <fullName evidence="7">L-isoaspartyl protein carboxyl methyltransferase</fullName>
    </alternativeName>
    <alternativeName>
        <fullName evidence="7">Protein L-isoaspartyl methyltransferase</fullName>
    </alternativeName>
    <alternativeName>
        <fullName evidence="7">Protein-beta-aspartate methyltransferase</fullName>
        <shortName evidence="7">PIMT</shortName>
    </alternativeName>
</protein>
<evidence type="ECO:0000256" key="5">
    <source>
        <dbReference type="ARBA" id="ARBA00022679"/>
    </source>
</evidence>
<comment type="function">
    <text evidence="7">Catalyzes the methyl esterification of L-isoaspartyl residues in peptides and proteins that result from spontaneous decomposition of normal L-aspartyl and L-asparaginyl residues. It plays a role in the repair and/or degradation of damaged proteins.</text>
</comment>
<feature type="region of interest" description="Disordered" evidence="8">
    <location>
        <begin position="1"/>
        <end position="22"/>
    </location>
</feature>
<dbReference type="EC" id="2.1.1.77" evidence="7"/>
<dbReference type="GO" id="GO:0004719">
    <property type="term" value="F:protein-L-isoaspartate (D-aspartate) O-methyltransferase activity"/>
    <property type="evidence" value="ECO:0007669"/>
    <property type="project" value="UniProtKB-UniRule"/>
</dbReference>
<dbReference type="Proteomes" id="UP000198339">
    <property type="component" value="Unassembled WGS sequence"/>
</dbReference>
<keyword evidence="4 7" id="KW-0489">Methyltransferase</keyword>
<evidence type="ECO:0000313" key="10">
    <source>
        <dbReference type="Proteomes" id="UP000198339"/>
    </source>
</evidence>
<dbReference type="InterPro" id="IPR000682">
    <property type="entry name" value="PCMT"/>
</dbReference>
<dbReference type="GO" id="GO:0005737">
    <property type="term" value="C:cytoplasm"/>
    <property type="evidence" value="ECO:0007669"/>
    <property type="project" value="UniProtKB-SubCell"/>
</dbReference>
<evidence type="ECO:0000256" key="6">
    <source>
        <dbReference type="ARBA" id="ARBA00022691"/>
    </source>
</evidence>
<dbReference type="PANTHER" id="PTHR11579:SF0">
    <property type="entry name" value="PROTEIN-L-ISOASPARTATE(D-ASPARTATE) O-METHYLTRANSFERASE"/>
    <property type="match status" value="1"/>
</dbReference>
<keyword evidence="5 7" id="KW-0808">Transferase</keyword>
<dbReference type="SUPFAM" id="SSF53335">
    <property type="entry name" value="S-adenosyl-L-methionine-dependent methyltransferases"/>
    <property type="match status" value="1"/>
</dbReference>